<evidence type="ECO:0000313" key="2">
    <source>
        <dbReference type="Proteomes" id="UP000535589"/>
    </source>
</evidence>
<reference evidence="1 2" key="1">
    <citation type="submission" date="2020-04" db="EMBL/GenBank/DDBJ databases">
        <title>Vibrio sp. SM6, a novel species isolated from seawater.</title>
        <authorList>
            <person name="Wang X."/>
        </authorList>
    </citation>
    <scope>NUCLEOTIDE SEQUENCE [LARGE SCALE GENOMIC DNA]</scope>
    <source>
        <strain evidence="1 2">SM6</strain>
    </source>
</reference>
<organism evidence="1 2">
    <name type="scientific">Vibrio agarilyticus</name>
    <dbReference type="NCBI Taxonomy" id="2726741"/>
    <lineage>
        <taxon>Bacteria</taxon>
        <taxon>Pseudomonadati</taxon>
        <taxon>Pseudomonadota</taxon>
        <taxon>Gammaproteobacteria</taxon>
        <taxon>Vibrionales</taxon>
        <taxon>Vibrionaceae</taxon>
        <taxon>Vibrio</taxon>
    </lineage>
</organism>
<comment type="caution">
    <text evidence="1">The sequence shown here is derived from an EMBL/GenBank/DDBJ whole genome shotgun (WGS) entry which is preliminary data.</text>
</comment>
<evidence type="ECO:0000313" key="1">
    <source>
        <dbReference type="EMBL" id="NLS13317.1"/>
    </source>
</evidence>
<dbReference type="InterPro" id="IPR021811">
    <property type="entry name" value="DUF3389"/>
</dbReference>
<keyword evidence="2" id="KW-1185">Reference proteome</keyword>
<accession>A0A7X8TQV8</accession>
<dbReference type="Pfam" id="PF11869">
    <property type="entry name" value="DUF3389"/>
    <property type="match status" value="1"/>
</dbReference>
<gene>
    <name evidence="1" type="ORF">HGP28_10480</name>
</gene>
<dbReference type="Proteomes" id="UP000535589">
    <property type="component" value="Unassembled WGS sequence"/>
</dbReference>
<protein>
    <submittedName>
        <fullName evidence="1">DUF3389 domain-containing protein</fullName>
    </submittedName>
</protein>
<dbReference type="RefSeq" id="WP_168836412.1">
    <property type="nucleotide sequence ID" value="NZ_JABAIK010000009.1"/>
</dbReference>
<name>A0A7X8TQV8_9VIBR</name>
<sequence>MIIEFSQGKIIATVHEVVVRFSALPAVNLSAHTDALTLMARGANVVIANGAECKWSIKLDDEAQLLALADHLGIAITK</sequence>
<dbReference type="AlphaFoldDB" id="A0A7X8TQV8"/>
<proteinExistence type="predicted"/>
<dbReference type="EMBL" id="JABAIK010000009">
    <property type="protein sequence ID" value="NLS13317.1"/>
    <property type="molecule type" value="Genomic_DNA"/>
</dbReference>